<dbReference type="EMBL" id="KK121467">
    <property type="protein sequence ID" value="KFM80518.1"/>
    <property type="molecule type" value="Genomic_DNA"/>
</dbReference>
<dbReference type="Gene3D" id="2.60.40.1180">
    <property type="entry name" value="Golgi alpha-mannosidase II"/>
    <property type="match status" value="1"/>
</dbReference>
<name>A0A087UT29_STEMI</name>
<proteinExistence type="predicted"/>
<feature type="non-terminal residue" evidence="1">
    <location>
        <position position="65"/>
    </location>
</feature>
<dbReference type="OrthoDB" id="6418918at2759"/>
<dbReference type="Proteomes" id="UP000054359">
    <property type="component" value="Unassembled WGS sequence"/>
</dbReference>
<sequence>MSNFYQALIQQVRIMGLNKPPKRIIIDGSYILSNKQYHWNIDTKVLDLKHILIPLGRRTEVQWVF</sequence>
<protein>
    <submittedName>
        <fullName evidence="1">Uncharacterized protein</fullName>
    </submittedName>
</protein>
<reference evidence="1 2" key="1">
    <citation type="submission" date="2013-11" db="EMBL/GenBank/DDBJ databases">
        <title>Genome sequencing of Stegodyphus mimosarum.</title>
        <authorList>
            <person name="Bechsgaard J."/>
        </authorList>
    </citation>
    <scope>NUCLEOTIDE SEQUENCE [LARGE SCALE GENOMIC DNA]</scope>
</reference>
<evidence type="ECO:0000313" key="1">
    <source>
        <dbReference type="EMBL" id="KFM80518.1"/>
    </source>
</evidence>
<evidence type="ECO:0000313" key="2">
    <source>
        <dbReference type="Proteomes" id="UP000054359"/>
    </source>
</evidence>
<accession>A0A087UT29</accession>
<dbReference type="InterPro" id="IPR013780">
    <property type="entry name" value="Glyco_hydro_b"/>
</dbReference>
<keyword evidence="2" id="KW-1185">Reference proteome</keyword>
<gene>
    <name evidence="1" type="ORF">X975_21467</name>
</gene>
<dbReference type="AlphaFoldDB" id="A0A087UT29"/>
<organism evidence="1 2">
    <name type="scientific">Stegodyphus mimosarum</name>
    <name type="common">African social velvet spider</name>
    <dbReference type="NCBI Taxonomy" id="407821"/>
    <lineage>
        <taxon>Eukaryota</taxon>
        <taxon>Metazoa</taxon>
        <taxon>Ecdysozoa</taxon>
        <taxon>Arthropoda</taxon>
        <taxon>Chelicerata</taxon>
        <taxon>Arachnida</taxon>
        <taxon>Araneae</taxon>
        <taxon>Araneomorphae</taxon>
        <taxon>Entelegynae</taxon>
        <taxon>Eresoidea</taxon>
        <taxon>Eresidae</taxon>
        <taxon>Stegodyphus</taxon>
    </lineage>
</organism>